<proteinExistence type="predicted"/>
<sequence>MRFTFVARRTSRRGPGGWTEATLRQSATYVGQVGRGQESLHSPGAGMTSAGPSTNIKTPFGVNSFSMIDRQQMTFTRLIHLTLDATFKPKDPDSRTFGGDGATQRAALREELKTMDSRIVPFAHTSLTNNYLKNIAEISGPSGQICDREILRGRLVGLLFFTETERSLAFMQKLKAFHQKHRNDFIVVAISMGGKEMKDITQQHGFYHCTHRNGATWVKRDAGLMVRPWTPLPRLVVVNGTTGEEITSSGLTAVITQPETCFEEWRKGNTGHNWWDYVKVAYV</sequence>
<dbReference type="AlphaFoldDB" id="G0TR97"/>
<dbReference type="VEuPathDB" id="TriTrypDB:TvY486_0101090"/>
<reference evidence="2" key="1">
    <citation type="journal article" date="2012" name="Proc. Natl. Acad. Sci. U.S.A.">
        <title>Antigenic diversity is generated by distinct evolutionary mechanisms in African trypanosome species.</title>
        <authorList>
            <person name="Jackson A.P."/>
            <person name="Berry A."/>
            <person name="Aslett M."/>
            <person name="Allison H.C."/>
            <person name="Burton P."/>
            <person name="Vavrova-Anderson J."/>
            <person name="Brown R."/>
            <person name="Browne H."/>
            <person name="Corton N."/>
            <person name="Hauser H."/>
            <person name="Gamble J."/>
            <person name="Gilderthorp R."/>
            <person name="Marcello L."/>
            <person name="McQuillan J."/>
            <person name="Otto T.D."/>
            <person name="Quail M.A."/>
            <person name="Sanders M.J."/>
            <person name="van Tonder A."/>
            <person name="Ginger M.L."/>
            <person name="Field M.C."/>
            <person name="Barry J.D."/>
            <person name="Hertz-Fowler C."/>
            <person name="Berriman M."/>
        </authorList>
    </citation>
    <scope>NUCLEOTIDE SEQUENCE</scope>
    <source>
        <strain evidence="2">Y486</strain>
    </source>
</reference>
<dbReference type="OMA" id="GLMVRPW"/>
<gene>
    <name evidence="2" type="ORF">TVY486_0101090</name>
</gene>
<name>G0TR97_TRYVY</name>
<dbReference type="EMBL" id="HE573017">
    <property type="protein sequence ID" value="CCC46461.1"/>
    <property type="molecule type" value="Genomic_DNA"/>
</dbReference>
<organism evidence="2">
    <name type="scientific">Trypanosoma vivax (strain Y486)</name>
    <dbReference type="NCBI Taxonomy" id="1055687"/>
    <lineage>
        <taxon>Eukaryota</taxon>
        <taxon>Discoba</taxon>
        <taxon>Euglenozoa</taxon>
        <taxon>Kinetoplastea</taxon>
        <taxon>Metakinetoplastina</taxon>
        <taxon>Trypanosomatida</taxon>
        <taxon>Trypanosomatidae</taxon>
        <taxon>Trypanosoma</taxon>
        <taxon>Duttonella</taxon>
    </lineage>
</organism>
<feature type="domain" description="Thioredoxin-like fold" evidence="1">
    <location>
        <begin position="153"/>
        <end position="243"/>
    </location>
</feature>
<protein>
    <recommendedName>
        <fullName evidence="1">Thioredoxin-like fold domain-containing protein</fullName>
    </recommendedName>
</protein>
<dbReference type="Pfam" id="PF13905">
    <property type="entry name" value="Thioredoxin_8"/>
    <property type="match status" value="1"/>
</dbReference>
<evidence type="ECO:0000313" key="2">
    <source>
        <dbReference type="EMBL" id="CCC46461.1"/>
    </source>
</evidence>
<dbReference type="InterPro" id="IPR012336">
    <property type="entry name" value="Thioredoxin-like_fold"/>
</dbReference>
<evidence type="ECO:0000259" key="1">
    <source>
        <dbReference type="Pfam" id="PF13905"/>
    </source>
</evidence>
<accession>G0TR97</accession>
<dbReference type="Gene3D" id="3.40.30.10">
    <property type="entry name" value="Glutaredoxin"/>
    <property type="match status" value="1"/>
</dbReference>